<evidence type="ECO:0000256" key="2">
    <source>
        <dbReference type="ARBA" id="ARBA00022475"/>
    </source>
</evidence>
<dbReference type="AlphaFoldDB" id="A0A091DSN0"/>
<dbReference type="PANTHER" id="PTHR10489:SF655">
    <property type="entry name" value="C-C CHEMOKINE RECEPTOR-LIKE 2"/>
    <property type="match status" value="1"/>
</dbReference>
<dbReference type="OMA" id="FYKPQME"/>
<dbReference type="PRINTS" id="PR00237">
    <property type="entry name" value="GPCRRHODOPSN"/>
</dbReference>
<keyword evidence="10" id="KW-0807">Transducer</keyword>
<evidence type="ECO:0000256" key="3">
    <source>
        <dbReference type="ARBA" id="ARBA00022692"/>
    </source>
</evidence>
<dbReference type="Pfam" id="PF00001">
    <property type="entry name" value="7tm_1"/>
    <property type="match status" value="1"/>
</dbReference>
<accession>A0A091DSN0</accession>
<evidence type="ECO:0000256" key="9">
    <source>
        <dbReference type="ARBA" id="ARBA00023180"/>
    </source>
</evidence>
<dbReference type="GO" id="GO:0060326">
    <property type="term" value="P:cell chemotaxis"/>
    <property type="evidence" value="ECO:0007669"/>
    <property type="project" value="TreeGrafter"/>
</dbReference>
<dbReference type="PANTHER" id="PTHR10489">
    <property type="entry name" value="CELL ADHESION MOLECULE"/>
    <property type="match status" value="1"/>
</dbReference>
<evidence type="ECO:0000313" key="14">
    <source>
        <dbReference type="EMBL" id="KFO33255.1"/>
    </source>
</evidence>
<dbReference type="SUPFAM" id="SSF81321">
    <property type="entry name" value="Family A G protein-coupled receptor-like"/>
    <property type="match status" value="1"/>
</dbReference>
<dbReference type="GO" id="GO:0016493">
    <property type="term" value="F:C-C chemokine receptor activity"/>
    <property type="evidence" value="ECO:0007669"/>
    <property type="project" value="TreeGrafter"/>
</dbReference>
<sequence length="344" mass="36920">MANYTVAEDEYDVLIDGDLGGEEADVCDESGTAVLSALQAGQLCAALFAAGLLANSLLLFILIKYKGLRHVENIYFLNVALSNLCLLLPLPFWAAAAWRGGGLGRPVCGVLLALQSLGLHGEALFTVLLTVHASQVRGLSAGLRTATCGIALALLAWLTAFLVTLPELVFYKPPGDEQVSLCSFSSPGFLPAEETSWARVLTLKMNAVVLLFPLVVLLGVCLGRRSRQEQRERFQLVCAMAVVFLLMWAPYNTVLFLSAFKECFSLRGCKSDSQLDSGLQVAKLIATAHCWANLPLCALLDPAFRGHLCGLLPGCGHSGRQPSGRESLGDRGTPRDSQDLATRL</sequence>
<evidence type="ECO:0000256" key="11">
    <source>
        <dbReference type="SAM" id="MobiDB-lite"/>
    </source>
</evidence>
<evidence type="ECO:0000256" key="5">
    <source>
        <dbReference type="ARBA" id="ARBA00023040"/>
    </source>
</evidence>
<dbReference type="InterPro" id="IPR000276">
    <property type="entry name" value="GPCR_Rhodpsn"/>
</dbReference>
<keyword evidence="15" id="KW-1185">Reference proteome</keyword>
<organism evidence="14 15">
    <name type="scientific">Fukomys damarensis</name>
    <name type="common">Damaraland mole rat</name>
    <name type="synonym">Cryptomys damarensis</name>
    <dbReference type="NCBI Taxonomy" id="885580"/>
    <lineage>
        <taxon>Eukaryota</taxon>
        <taxon>Metazoa</taxon>
        <taxon>Chordata</taxon>
        <taxon>Craniata</taxon>
        <taxon>Vertebrata</taxon>
        <taxon>Euteleostomi</taxon>
        <taxon>Mammalia</taxon>
        <taxon>Eutheria</taxon>
        <taxon>Euarchontoglires</taxon>
        <taxon>Glires</taxon>
        <taxon>Rodentia</taxon>
        <taxon>Hystricomorpha</taxon>
        <taxon>Bathyergidae</taxon>
        <taxon>Fukomys</taxon>
    </lineage>
</organism>
<proteinExistence type="predicted"/>
<keyword evidence="4 12" id="KW-1133">Transmembrane helix</keyword>
<keyword evidence="5" id="KW-0297">G-protein coupled receptor</keyword>
<evidence type="ECO:0000256" key="10">
    <source>
        <dbReference type="ARBA" id="ARBA00023224"/>
    </source>
</evidence>
<dbReference type="PROSITE" id="PS50262">
    <property type="entry name" value="G_PROTEIN_RECEP_F1_2"/>
    <property type="match status" value="1"/>
</dbReference>
<dbReference type="GO" id="GO:0006955">
    <property type="term" value="P:immune response"/>
    <property type="evidence" value="ECO:0007669"/>
    <property type="project" value="TreeGrafter"/>
</dbReference>
<feature type="region of interest" description="Disordered" evidence="11">
    <location>
        <begin position="320"/>
        <end position="344"/>
    </location>
</feature>
<dbReference type="Gene3D" id="1.20.1070.10">
    <property type="entry name" value="Rhodopsin 7-helix transmembrane proteins"/>
    <property type="match status" value="1"/>
</dbReference>
<evidence type="ECO:0000259" key="13">
    <source>
        <dbReference type="PROSITE" id="PS50262"/>
    </source>
</evidence>
<dbReference type="PRINTS" id="PR00657">
    <property type="entry name" value="CCCHEMOKINER"/>
</dbReference>
<keyword evidence="3 12" id="KW-0812">Transmembrane</keyword>
<feature type="transmembrane region" description="Helical" evidence="12">
    <location>
        <begin position="143"/>
        <end position="165"/>
    </location>
</feature>
<dbReference type="GO" id="GO:0007204">
    <property type="term" value="P:positive regulation of cytosolic calcium ion concentration"/>
    <property type="evidence" value="ECO:0007669"/>
    <property type="project" value="TreeGrafter"/>
</dbReference>
<feature type="compositionally biased region" description="Basic and acidic residues" evidence="11">
    <location>
        <begin position="327"/>
        <end position="338"/>
    </location>
</feature>
<dbReference type="GO" id="GO:0009897">
    <property type="term" value="C:external side of plasma membrane"/>
    <property type="evidence" value="ECO:0007669"/>
    <property type="project" value="TreeGrafter"/>
</dbReference>
<gene>
    <name evidence="14" type="ORF">H920_05443</name>
</gene>
<dbReference type="Proteomes" id="UP000028990">
    <property type="component" value="Unassembled WGS sequence"/>
</dbReference>
<keyword evidence="2" id="KW-1003">Cell membrane</keyword>
<feature type="transmembrane region" description="Helical" evidence="12">
    <location>
        <begin position="40"/>
        <end position="63"/>
    </location>
</feature>
<feature type="transmembrane region" description="Helical" evidence="12">
    <location>
        <begin position="75"/>
        <end position="98"/>
    </location>
</feature>
<dbReference type="InterPro" id="IPR050119">
    <property type="entry name" value="CCR1-9-like"/>
</dbReference>
<evidence type="ECO:0000313" key="15">
    <source>
        <dbReference type="Proteomes" id="UP000028990"/>
    </source>
</evidence>
<evidence type="ECO:0000256" key="7">
    <source>
        <dbReference type="ARBA" id="ARBA00023157"/>
    </source>
</evidence>
<dbReference type="STRING" id="885580.ENSFDAP00000011266"/>
<name>A0A091DSN0_FUKDA</name>
<dbReference type="GO" id="GO:0019722">
    <property type="term" value="P:calcium-mediated signaling"/>
    <property type="evidence" value="ECO:0007669"/>
    <property type="project" value="TreeGrafter"/>
</dbReference>
<keyword evidence="7" id="KW-1015">Disulfide bond</keyword>
<feature type="transmembrane region" description="Helical" evidence="12">
    <location>
        <begin position="110"/>
        <end position="131"/>
    </location>
</feature>
<keyword evidence="9" id="KW-0325">Glycoprotein</keyword>
<dbReference type="OrthoDB" id="9802979at2759"/>
<dbReference type="GO" id="GO:0006954">
    <property type="term" value="P:inflammatory response"/>
    <property type="evidence" value="ECO:0007669"/>
    <property type="project" value="TreeGrafter"/>
</dbReference>
<comment type="subcellular location">
    <subcellularLocation>
        <location evidence="1">Cell membrane</location>
        <topology evidence="1">Multi-pass membrane protein</topology>
    </subcellularLocation>
</comment>
<evidence type="ECO:0000256" key="6">
    <source>
        <dbReference type="ARBA" id="ARBA00023136"/>
    </source>
</evidence>
<dbReference type="GO" id="GO:0019957">
    <property type="term" value="F:C-C chemokine binding"/>
    <property type="evidence" value="ECO:0007669"/>
    <property type="project" value="TreeGrafter"/>
</dbReference>
<feature type="transmembrane region" description="Helical" evidence="12">
    <location>
        <begin position="234"/>
        <end position="260"/>
    </location>
</feature>
<dbReference type="InterPro" id="IPR017452">
    <property type="entry name" value="GPCR_Rhodpsn_7TM"/>
</dbReference>
<dbReference type="EMBL" id="KN122104">
    <property type="protein sequence ID" value="KFO33255.1"/>
    <property type="molecule type" value="Genomic_DNA"/>
</dbReference>
<feature type="transmembrane region" description="Helical" evidence="12">
    <location>
        <begin position="203"/>
        <end position="222"/>
    </location>
</feature>
<evidence type="ECO:0000256" key="4">
    <source>
        <dbReference type="ARBA" id="ARBA00022989"/>
    </source>
</evidence>
<keyword evidence="8 14" id="KW-0675">Receptor</keyword>
<dbReference type="GO" id="GO:0005737">
    <property type="term" value="C:cytoplasm"/>
    <property type="evidence" value="ECO:0007669"/>
    <property type="project" value="TreeGrafter"/>
</dbReference>
<keyword evidence="6 12" id="KW-0472">Membrane</keyword>
<reference evidence="14 15" key="1">
    <citation type="submission" date="2013-11" db="EMBL/GenBank/DDBJ databases">
        <title>The Damaraland mole rat (Fukomys damarensis) genome and evolution of African mole rats.</title>
        <authorList>
            <person name="Gladyshev V.N."/>
            <person name="Fang X."/>
        </authorList>
    </citation>
    <scope>NUCLEOTIDE SEQUENCE [LARGE SCALE GENOMIC DNA]</scope>
    <source>
        <tissue evidence="14">Liver</tissue>
    </source>
</reference>
<evidence type="ECO:0000256" key="12">
    <source>
        <dbReference type="SAM" id="Phobius"/>
    </source>
</evidence>
<protein>
    <submittedName>
        <fullName evidence="14">C-C chemokine receptor-like 2</fullName>
    </submittedName>
</protein>
<evidence type="ECO:0000256" key="1">
    <source>
        <dbReference type="ARBA" id="ARBA00004651"/>
    </source>
</evidence>
<dbReference type="eggNOG" id="KOG3656">
    <property type="taxonomic scope" value="Eukaryota"/>
</dbReference>
<evidence type="ECO:0000256" key="8">
    <source>
        <dbReference type="ARBA" id="ARBA00023170"/>
    </source>
</evidence>
<feature type="domain" description="G-protein coupled receptors family 1 profile" evidence="13">
    <location>
        <begin position="54"/>
        <end position="297"/>
    </location>
</feature>
<dbReference type="InterPro" id="IPR000355">
    <property type="entry name" value="Chemokine_rcpt"/>
</dbReference>